<name>A0A0C2JJ10_THEKT</name>
<dbReference type="Proteomes" id="UP000031668">
    <property type="component" value="Unassembled WGS sequence"/>
</dbReference>
<proteinExistence type="predicted"/>
<organism evidence="1 2">
    <name type="scientific">Thelohanellus kitauei</name>
    <name type="common">Myxosporean</name>
    <dbReference type="NCBI Taxonomy" id="669202"/>
    <lineage>
        <taxon>Eukaryota</taxon>
        <taxon>Metazoa</taxon>
        <taxon>Cnidaria</taxon>
        <taxon>Myxozoa</taxon>
        <taxon>Myxosporea</taxon>
        <taxon>Bivalvulida</taxon>
        <taxon>Platysporina</taxon>
        <taxon>Myxobolidae</taxon>
        <taxon>Thelohanellus</taxon>
    </lineage>
</organism>
<evidence type="ECO:0000313" key="1">
    <source>
        <dbReference type="EMBL" id="KII69353.1"/>
    </source>
</evidence>
<accession>A0A0C2JJ10</accession>
<keyword evidence="2" id="KW-1185">Reference proteome</keyword>
<evidence type="ECO:0000313" key="2">
    <source>
        <dbReference type="Proteomes" id="UP000031668"/>
    </source>
</evidence>
<gene>
    <name evidence="1" type="ORF">RF11_07403</name>
</gene>
<dbReference type="AlphaFoldDB" id="A0A0C2JJ10"/>
<sequence length="102" mass="11860">MNVDGLFNYRKIMAIYYKTEFGEFFVQRLQHVSDTRKIFIMDNVSSTIQKSTLGIIISFAKNLSSSSLFLTTEFYRAVLLEMEEHYQIQNVIFDGNTLLATI</sequence>
<dbReference type="EMBL" id="JWZT01002454">
    <property type="protein sequence ID" value="KII69353.1"/>
    <property type="molecule type" value="Genomic_DNA"/>
</dbReference>
<comment type="caution">
    <text evidence="1">The sequence shown here is derived from an EMBL/GenBank/DDBJ whole genome shotgun (WGS) entry which is preliminary data.</text>
</comment>
<protein>
    <submittedName>
        <fullName evidence="1">Uncharacterized protein</fullName>
    </submittedName>
</protein>
<reference evidence="1 2" key="1">
    <citation type="journal article" date="2014" name="Genome Biol. Evol.">
        <title>The genome of the myxosporean Thelohanellus kitauei shows adaptations to nutrient acquisition within its fish host.</title>
        <authorList>
            <person name="Yang Y."/>
            <person name="Xiong J."/>
            <person name="Zhou Z."/>
            <person name="Huo F."/>
            <person name="Miao W."/>
            <person name="Ran C."/>
            <person name="Liu Y."/>
            <person name="Zhang J."/>
            <person name="Feng J."/>
            <person name="Wang M."/>
            <person name="Wang M."/>
            <person name="Wang L."/>
            <person name="Yao B."/>
        </authorList>
    </citation>
    <scope>NUCLEOTIDE SEQUENCE [LARGE SCALE GENOMIC DNA]</scope>
    <source>
        <strain evidence="1">Wuqing</strain>
    </source>
</reference>